<protein>
    <submittedName>
        <fullName evidence="1">Uncharacterized protein</fullName>
    </submittedName>
</protein>
<proteinExistence type="predicted"/>
<name>B9RC33_RICCO</name>
<gene>
    <name evidence="1" type="ORF">RCOM_1684610</name>
</gene>
<dbReference type="AlphaFoldDB" id="B9RC33"/>
<evidence type="ECO:0000313" key="2">
    <source>
        <dbReference type="Proteomes" id="UP000008311"/>
    </source>
</evidence>
<organism evidence="1 2">
    <name type="scientific">Ricinus communis</name>
    <name type="common">Castor bean</name>
    <dbReference type="NCBI Taxonomy" id="3988"/>
    <lineage>
        <taxon>Eukaryota</taxon>
        <taxon>Viridiplantae</taxon>
        <taxon>Streptophyta</taxon>
        <taxon>Embryophyta</taxon>
        <taxon>Tracheophyta</taxon>
        <taxon>Spermatophyta</taxon>
        <taxon>Magnoliopsida</taxon>
        <taxon>eudicotyledons</taxon>
        <taxon>Gunneridae</taxon>
        <taxon>Pentapetalae</taxon>
        <taxon>rosids</taxon>
        <taxon>fabids</taxon>
        <taxon>Malpighiales</taxon>
        <taxon>Euphorbiaceae</taxon>
        <taxon>Acalyphoideae</taxon>
        <taxon>Acalypheae</taxon>
        <taxon>Ricinus</taxon>
    </lineage>
</organism>
<dbReference type="EMBL" id="EQ973774">
    <property type="protein sequence ID" value="EEF51104.1"/>
    <property type="molecule type" value="Genomic_DNA"/>
</dbReference>
<dbReference type="InParanoid" id="B9RC33"/>
<accession>B9RC33</accession>
<reference evidence="2" key="1">
    <citation type="journal article" date="2010" name="Nat. Biotechnol.">
        <title>Draft genome sequence of the oilseed species Ricinus communis.</title>
        <authorList>
            <person name="Chan A.P."/>
            <person name="Crabtree J."/>
            <person name="Zhao Q."/>
            <person name="Lorenzi H."/>
            <person name="Orvis J."/>
            <person name="Puiu D."/>
            <person name="Melake-Berhan A."/>
            <person name="Jones K.M."/>
            <person name="Redman J."/>
            <person name="Chen G."/>
            <person name="Cahoon E.B."/>
            <person name="Gedil M."/>
            <person name="Stanke M."/>
            <person name="Haas B.J."/>
            <person name="Wortman J.R."/>
            <person name="Fraser-Liggett C.M."/>
            <person name="Ravel J."/>
            <person name="Rabinowicz P.D."/>
        </authorList>
    </citation>
    <scope>NUCLEOTIDE SEQUENCE [LARGE SCALE GENOMIC DNA]</scope>
    <source>
        <strain evidence="2">cv. Hale</strain>
    </source>
</reference>
<keyword evidence="2" id="KW-1185">Reference proteome</keyword>
<sequence>MGEYAITVQEDPTCIDCPQVPNLMMGTHKLRVHIKEISYISSVDGSCFLSFYYGSDGSRNSIDLKSVELHEKERIKEKVVLTVCYVRLGNASLNYSTIKRNQQLHKSNDIQTSLTVSLGESLPPRRLTFYMSLTMSMEAIIIYVCINSVA</sequence>
<evidence type="ECO:0000313" key="1">
    <source>
        <dbReference type="EMBL" id="EEF51104.1"/>
    </source>
</evidence>
<dbReference type="Proteomes" id="UP000008311">
    <property type="component" value="Unassembled WGS sequence"/>
</dbReference>